<organism evidence="1 2">
    <name type="scientific">Diphasiastrum complanatum</name>
    <name type="common">Issler's clubmoss</name>
    <name type="synonym">Lycopodium complanatum</name>
    <dbReference type="NCBI Taxonomy" id="34168"/>
    <lineage>
        <taxon>Eukaryota</taxon>
        <taxon>Viridiplantae</taxon>
        <taxon>Streptophyta</taxon>
        <taxon>Embryophyta</taxon>
        <taxon>Tracheophyta</taxon>
        <taxon>Lycopodiopsida</taxon>
        <taxon>Lycopodiales</taxon>
        <taxon>Lycopodiaceae</taxon>
        <taxon>Lycopodioideae</taxon>
        <taxon>Diphasiastrum</taxon>
    </lineage>
</organism>
<reference evidence="2" key="1">
    <citation type="journal article" date="2024" name="Proc. Natl. Acad. Sci. U.S.A.">
        <title>Extraordinary preservation of gene collinearity over three hundred million years revealed in homosporous lycophytes.</title>
        <authorList>
            <person name="Li C."/>
            <person name="Wickell D."/>
            <person name="Kuo L.Y."/>
            <person name="Chen X."/>
            <person name="Nie B."/>
            <person name="Liao X."/>
            <person name="Peng D."/>
            <person name="Ji J."/>
            <person name="Jenkins J."/>
            <person name="Williams M."/>
            <person name="Shu S."/>
            <person name="Plott C."/>
            <person name="Barry K."/>
            <person name="Rajasekar S."/>
            <person name="Grimwood J."/>
            <person name="Han X."/>
            <person name="Sun S."/>
            <person name="Hou Z."/>
            <person name="He W."/>
            <person name="Dai G."/>
            <person name="Sun C."/>
            <person name="Schmutz J."/>
            <person name="Leebens-Mack J.H."/>
            <person name="Li F.W."/>
            <person name="Wang L."/>
        </authorList>
    </citation>
    <scope>NUCLEOTIDE SEQUENCE [LARGE SCALE GENOMIC DNA]</scope>
    <source>
        <strain evidence="2">cv. PW_Plant_1</strain>
    </source>
</reference>
<keyword evidence="2" id="KW-1185">Reference proteome</keyword>
<comment type="caution">
    <text evidence="1">The sequence shown here is derived from an EMBL/GenBank/DDBJ whole genome shotgun (WGS) entry which is preliminary data.</text>
</comment>
<dbReference type="EMBL" id="CM055094">
    <property type="protein sequence ID" value="KAJ7561538.1"/>
    <property type="molecule type" value="Genomic_DNA"/>
</dbReference>
<evidence type="ECO:0000313" key="1">
    <source>
        <dbReference type="EMBL" id="KAJ7561538.1"/>
    </source>
</evidence>
<gene>
    <name evidence="1" type="ORF">O6H91_03G032300</name>
</gene>
<dbReference type="Proteomes" id="UP001162992">
    <property type="component" value="Chromosome 3"/>
</dbReference>
<accession>A0ACC2E4N7</accession>
<name>A0ACC2E4N7_DIPCM</name>
<sequence>MALMPSSLSPVADLSRSSPLSLHFSSISGGNSAPPASPEQFASLVWGSKLPSSSPFRSQFSVAGRGSDIPHRAGTSVQAAQHWSFHKESRERRGAEAMGSRAGVLETEELEEVSMERQPMLSKAPYVPPSWATHLHAIPSHFYSLAQLPTPIHRWKLPRLPNGTEIFLKRDDLSGMQLSGNKIRKLEFLLADAKAQGADCVITIGGIQSNHCRATAIAARYLNMDCYLILRTNWTLVNEDPGLMGNLLVERLVGAHVELVSKEEYIQLGSIVLGDLMLEKLRAKGRNPYLIPVGGSNSLGTWGYVEAVREIEQQLVQGKVEGISAFDDIVMACGSGGTTAGLALGSHLSTIRAKVHAYAVCDDPEYFYDYVQGLLDGLNAGVNSRDIVQVVNAKGLGYALSTTEELKLVQEVSELTGVILDPVYSGKALNGMLKDMTENPAVWEGRKVLFIHTGGLLGMYDKVNQLGPLISNWERLRIPESFLKNGDGCGKMF</sequence>
<evidence type="ECO:0000313" key="2">
    <source>
        <dbReference type="Proteomes" id="UP001162992"/>
    </source>
</evidence>
<proteinExistence type="predicted"/>
<protein>
    <submittedName>
        <fullName evidence="1">Uncharacterized protein</fullName>
    </submittedName>
</protein>